<evidence type="ECO:0000313" key="2">
    <source>
        <dbReference type="Proteomes" id="UP000235392"/>
    </source>
</evidence>
<proteinExistence type="predicted"/>
<reference evidence="1 2" key="1">
    <citation type="submission" date="2017-11" db="EMBL/GenBank/DDBJ databases">
        <title>De novo assembly and phasing of dikaryotic genomes from two isolates of Puccinia coronata f. sp. avenae, the causal agent of oat crown rust.</title>
        <authorList>
            <person name="Miller M.E."/>
            <person name="Zhang Y."/>
            <person name="Omidvar V."/>
            <person name="Sperschneider J."/>
            <person name="Schwessinger B."/>
            <person name="Raley C."/>
            <person name="Palmer J.M."/>
            <person name="Garnica D."/>
            <person name="Upadhyaya N."/>
            <person name="Rathjen J."/>
            <person name="Taylor J.M."/>
            <person name="Park R.F."/>
            <person name="Dodds P.N."/>
            <person name="Hirsch C.D."/>
            <person name="Kianian S.F."/>
            <person name="Figueroa M."/>
        </authorList>
    </citation>
    <scope>NUCLEOTIDE SEQUENCE [LARGE SCALE GENOMIC DNA]</scope>
    <source>
        <strain evidence="1">12SD80</strain>
    </source>
</reference>
<name>A0A2N5S891_9BASI</name>
<comment type="caution">
    <text evidence="1">The sequence shown here is derived from an EMBL/GenBank/DDBJ whole genome shotgun (WGS) entry which is preliminary data.</text>
</comment>
<protein>
    <submittedName>
        <fullName evidence="1">Uncharacterized protein</fullName>
    </submittedName>
</protein>
<organism evidence="1 2">
    <name type="scientific">Puccinia coronata f. sp. avenae</name>
    <dbReference type="NCBI Taxonomy" id="200324"/>
    <lineage>
        <taxon>Eukaryota</taxon>
        <taxon>Fungi</taxon>
        <taxon>Dikarya</taxon>
        <taxon>Basidiomycota</taxon>
        <taxon>Pucciniomycotina</taxon>
        <taxon>Pucciniomycetes</taxon>
        <taxon>Pucciniales</taxon>
        <taxon>Pucciniaceae</taxon>
        <taxon>Puccinia</taxon>
    </lineage>
</organism>
<evidence type="ECO:0000313" key="1">
    <source>
        <dbReference type="EMBL" id="PLW09454.1"/>
    </source>
</evidence>
<accession>A0A2N5S891</accession>
<dbReference type="Proteomes" id="UP000235392">
    <property type="component" value="Unassembled WGS sequence"/>
</dbReference>
<dbReference type="AlphaFoldDB" id="A0A2N5S891"/>
<sequence>MPHTIHKRMEVTPVIRSGAEALSGDGSVFHQRESLNGVIDVGSTSSGSFRSEAPDYELLRSESKPAPPNSISNKHLDSIRGGMRSGFESIKQLRGYEPSLLSTGQHQVLQSSRLRTGILYRGGFHQNPRFLSNSHSGTHSGPGIARESQSRNVFPARRLSPFTLPTSVAKRLRLFNQNRSSLPYHVYRSLPFHFL</sequence>
<dbReference type="EMBL" id="PGCI01001007">
    <property type="protein sequence ID" value="PLW09454.1"/>
    <property type="molecule type" value="Genomic_DNA"/>
</dbReference>
<gene>
    <name evidence="1" type="ORF">PCASD_23600</name>
</gene>